<dbReference type="VEuPathDB" id="FungiDB:BON22_1894"/>
<dbReference type="AlphaFoldDB" id="A0A061B2G3"/>
<evidence type="ECO:0000256" key="6">
    <source>
        <dbReference type="SAM" id="Phobius"/>
    </source>
</evidence>
<dbReference type="InterPro" id="IPR023244">
    <property type="entry name" value="Brefeldin_A-sensitivity_4"/>
</dbReference>
<evidence type="ECO:0000256" key="3">
    <source>
        <dbReference type="ARBA" id="ARBA00022989"/>
    </source>
</evidence>
<dbReference type="EMBL" id="LK052898">
    <property type="protein sequence ID" value="CDR44099.1"/>
    <property type="molecule type" value="Genomic_DNA"/>
</dbReference>
<comment type="subcellular location">
    <subcellularLocation>
        <location evidence="1">Membrane</location>
        <topology evidence="1">Multi-pass membrane protein</topology>
    </subcellularLocation>
</comment>
<evidence type="ECO:0000256" key="1">
    <source>
        <dbReference type="ARBA" id="ARBA00004141"/>
    </source>
</evidence>
<feature type="transmembrane region" description="Helical" evidence="6">
    <location>
        <begin position="805"/>
        <end position="822"/>
    </location>
</feature>
<sequence length="1105" mass="126496">MGSSPSPATELHVPSLGASENPQLSQGPSSPSLLNSRFSSSNNFRRDDSNLLRKSFKITSSDSLRPNPRTSMSQLKLSELAHAEPHDKLNRFNKEELRDGFFDPIYTKHTNIGDSTSPITTSAKPTESSKVRLPLPTAQCIKTVLSNYLKHWRIITKFTLAYLISMVLCLTSKPGSWFGTHRVWLPISVLINHPVHSFGTQLEMTLQSIIGIAIGLGWSSLALYISTATQPTRNHQGGILAGSLFLGLFFMGWFRAYYNRVYYMMLSSGLALIFMSANLKLDTAEVHWKYAWDFGIPYLFGLLVSLFVTVVYFPFQGREKITNSILEATASIRRLLDALPTVDKTTDVETVSKLQKEMINSVLTLAEDFREFLSGAKFSLYNDEDLKHIRNHLNLMASPLRVLPTPVNIYFNKERGLNESNICSPNTGLSDSASTPVSSGVMTPLPKAHLPHSLKSHHHNGIHTEMIYMSVMNDAFHTPLFKLTSQMVTILTQIETTIQTVSRMPSSSHSASKVSKEQLIANLTESRQLLKKRVVDMDVAYRKFTKTDYFCRDLLNEEAVINIFLTLRYTRQSAVKLVAFTDTVITASQRVTRWKFFLPHYPFRRALRRLPEQCLRDQGANSVFKYFEAKLDVDDAFERIYNLNTSRYKEMSKEHHHEHENSKIVRAIDHHDFNFHSTKNPLRFKLWELLRALNDSETKYAFKVSFVVLFLSLPAWLKESWNWYWTYNCYWCPILVYYFLSPRNAGNWTNLLTRTICWVIGCFWGWAANASRHYQHRVVIGVFAGLICMLFSYGFLVLSHPRSSFIGILGFTIVSMTVVVNAESNGTDVWKHSWIVSLAILVSIFTSFLTNRIIWPFIAKTELYKACSSLLQHIGQSYQSVSERYLYRDENDDPTYLTLELASIREVRMSQSVMAVRLLIEKACTEHHLTRPFKPDLFNRLLESCDTMLEKIIEARMSGVYFKVWEQDGDVKTTRTLLSYRRDSVATVIFLLYTLSNAFKTHAQLPRYLPSAIDIRKRMYDIIAQLEVQREAQADPIMDGLTARLTSLSSNQSGNHEKEKSYEKSHWTEVHGMAFARAFTAITEELENLVRLSKEILGEEGLFDT</sequence>
<dbReference type="PhylomeDB" id="A0A061B2G3"/>
<dbReference type="OrthoDB" id="1924968at2759"/>
<dbReference type="PANTHER" id="PTHR47804">
    <property type="entry name" value="60S RIBOSOMAL PROTEIN L19"/>
    <property type="match status" value="1"/>
</dbReference>
<feature type="transmembrane region" description="Helical" evidence="6">
    <location>
        <begin position="206"/>
        <end position="225"/>
    </location>
</feature>
<evidence type="ECO:0000256" key="2">
    <source>
        <dbReference type="ARBA" id="ARBA00022692"/>
    </source>
</evidence>
<feature type="transmembrane region" description="Helical" evidence="6">
    <location>
        <begin position="778"/>
        <end position="798"/>
    </location>
</feature>
<evidence type="ECO:0000256" key="4">
    <source>
        <dbReference type="ARBA" id="ARBA00023136"/>
    </source>
</evidence>
<keyword evidence="2 6" id="KW-0812">Transmembrane</keyword>
<feature type="transmembrane region" description="Helical" evidence="6">
    <location>
        <begin position="723"/>
        <end position="740"/>
    </location>
</feature>
<feature type="transmembrane region" description="Helical" evidence="6">
    <location>
        <begin position="747"/>
        <end position="766"/>
    </location>
</feature>
<proteinExistence type="predicted"/>
<feature type="region of interest" description="Disordered" evidence="5">
    <location>
        <begin position="1"/>
        <end position="46"/>
    </location>
</feature>
<name>A0A061B2G3_CYBFA</name>
<dbReference type="GO" id="GO:0016020">
    <property type="term" value="C:membrane"/>
    <property type="evidence" value="ECO:0007669"/>
    <property type="project" value="UniProtKB-SubCell"/>
</dbReference>
<feature type="compositionally biased region" description="Low complexity" evidence="5">
    <location>
        <begin position="21"/>
        <end position="43"/>
    </location>
</feature>
<feature type="transmembrane region" description="Helical" evidence="6">
    <location>
        <begin position="700"/>
        <end position="717"/>
    </location>
</feature>
<reference evidence="7" key="1">
    <citation type="journal article" date="2014" name="Genome Announc.">
        <title>Genome sequence of the yeast Cyberlindnera fabianii (Hansenula fabianii).</title>
        <authorList>
            <person name="Freel K.C."/>
            <person name="Sarilar V."/>
            <person name="Neuveglise C."/>
            <person name="Devillers H."/>
            <person name="Friedrich A."/>
            <person name="Schacherer J."/>
        </authorList>
    </citation>
    <scope>NUCLEOTIDE SEQUENCE</scope>
    <source>
        <strain evidence="7">YJS4271</strain>
    </source>
</reference>
<feature type="transmembrane region" description="Helical" evidence="6">
    <location>
        <begin position="261"/>
        <end position="279"/>
    </location>
</feature>
<keyword evidence="3 6" id="KW-1133">Transmembrane helix</keyword>
<dbReference type="PANTHER" id="PTHR47804:SF3">
    <property type="entry name" value="PROTEIN BRE4"/>
    <property type="match status" value="1"/>
</dbReference>
<dbReference type="PRINTS" id="PR02047">
    <property type="entry name" value="BREFELDNASP4"/>
</dbReference>
<protein>
    <submittedName>
        <fullName evidence="7">CYFA0S13e03378g1_1</fullName>
    </submittedName>
</protein>
<feature type="transmembrane region" description="Helical" evidence="6">
    <location>
        <begin position="237"/>
        <end position="254"/>
    </location>
</feature>
<dbReference type="InterPro" id="IPR052430">
    <property type="entry name" value="IVT-Associated"/>
</dbReference>
<feature type="transmembrane region" description="Helical" evidence="6">
    <location>
        <begin position="834"/>
        <end position="855"/>
    </location>
</feature>
<organism evidence="7">
    <name type="scientific">Cyberlindnera fabianii</name>
    <name type="common">Yeast</name>
    <name type="synonym">Hansenula fabianii</name>
    <dbReference type="NCBI Taxonomy" id="36022"/>
    <lineage>
        <taxon>Eukaryota</taxon>
        <taxon>Fungi</taxon>
        <taxon>Dikarya</taxon>
        <taxon>Ascomycota</taxon>
        <taxon>Saccharomycotina</taxon>
        <taxon>Saccharomycetes</taxon>
        <taxon>Phaffomycetales</taxon>
        <taxon>Phaffomycetaceae</taxon>
        <taxon>Cyberlindnera</taxon>
    </lineage>
</organism>
<feature type="transmembrane region" description="Helical" evidence="6">
    <location>
        <begin position="294"/>
        <end position="315"/>
    </location>
</feature>
<accession>A0A061B2G3</accession>
<evidence type="ECO:0000313" key="7">
    <source>
        <dbReference type="EMBL" id="CDR44099.1"/>
    </source>
</evidence>
<keyword evidence="4 6" id="KW-0472">Membrane</keyword>
<gene>
    <name evidence="7" type="ORF">CYFA0S_13e03378g</name>
</gene>
<evidence type="ECO:0000256" key="5">
    <source>
        <dbReference type="SAM" id="MobiDB-lite"/>
    </source>
</evidence>